<organism evidence="1 2">
    <name type="scientific">Anoxybacterium hadale</name>
    <dbReference type="NCBI Taxonomy" id="3408580"/>
    <lineage>
        <taxon>Bacteria</taxon>
        <taxon>Bacillati</taxon>
        <taxon>Bacillota</taxon>
        <taxon>Clostridia</taxon>
        <taxon>Peptostreptococcales</taxon>
        <taxon>Anaerovoracaceae</taxon>
        <taxon>Anoxybacterium</taxon>
    </lineage>
</organism>
<name>A0ACD1A9Z2_9FIRM</name>
<keyword evidence="1" id="KW-0560">Oxidoreductase</keyword>
<gene>
    <name evidence="1" type="primary">aroE</name>
    <name evidence="1" type="ORF">FRZ06_07065</name>
</gene>
<evidence type="ECO:0000313" key="2">
    <source>
        <dbReference type="Proteomes" id="UP000594014"/>
    </source>
</evidence>
<dbReference type="EMBL" id="CP042469">
    <property type="protein sequence ID" value="QOX63119.1"/>
    <property type="molecule type" value="Genomic_DNA"/>
</dbReference>
<dbReference type="EC" id="1.1.1.25" evidence="1"/>
<sequence length="267" mass="29542">MIKPFIEIIYLAMEDNAMLKLGLVGEKLSHSRSPEIHAKIMKQKGIEGVYELLEFPKDSFVEDFNALKESGFRGVNVTIPYKEAVLPLLDEISQQSKYIGAVNTVLFQNGKAKGFNTDYDGFISLLDHNKVAVKGKSAIVLGSGGSAKAVVKALLDLGIYDLTIVSRGKQNFHGNYTISYEFFKEAKIKSNLLINCTPVGMYPNEDASPVARQEIQADTVIDMIYNPEKTLLLKTAEELGLKAVNGSYMLLQQAAKAQEIWAENLPF</sequence>
<reference evidence="1" key="1">
    <citation type="submission" date="2019-08" db="EMBL/GenBank/DDBJ databases">
        <title>Genome sequence of Clostridiales bacterium MT110.</title>
        <authorList>
            <person name="Cao J."/>
        </authorList>
    </citation>
    <scope>NUCLEOTIDE SEQUENCE</scope>
    <source>
        <strain evidence="1">MT110</strain>
    </source>
</reference>
<dbReference type="Proteomes" id="UP000594014">
    <property type="component" value="Chromosome"/>
</dbReference>
<evidence type="ECO:0000313" key="1">
    <source>
        <dbReference type="EMBL" id="QOX63119.1"/>
    </source>
</evidence>
<keyword evidence="2" id="KW-1185">Reference proteome</keyword>
<protein>
    <submittedName>
        <fullName evidence="1">Shikimate dehydrogenase</fullName>
        <ecNumber evidence="1">1.1.1.25</ecNumber>
    </submittedName>
</protein>
<accession>A0ACD1A9Z2</accession>
<proteinExistence type="predicted"/>